<feature type="compositionally biased region" description="Polar residues" evidence="2">
    <location>
        <begin position="1284"/>
        <end position="1295"/>
    </location>
</feature>
<feature type="region of interest" description="Disordered" evidence="2">
    <location>
        <begin position="147"/>
        <end position="169"/>
    </location>
</feature>
<feature type="compositionally biased region" description="Polar residues" evidence="2">
    <location>
        <begin position="1319"/>
        <end position="1337"/>
    </location>
</feature>
<feature type="coiled-coil region" evidence="1">
    <location>
        <begin position="545"/>
        <end position="747"/>
    </location>
</feature>
<evidence type="ECO:0000313" key="4">
    <source>
        <dbReference type="Proteomes" id="UP000284842"/>
    </source>
</evidence>
<feature type="compositionally biased region" description="Basic and acidic residues" evidence="2">
    <location>
        <begin position="91"/>
        <end position="104"/>
    </location>
</feature>
<dbReference type="PANTHER" id="PTHR18937">
    <property type="entry name" value="STRUCTURAL MAINTENANCE OF CHROMOSOMES SMC FAMILY MEMBER"/>
    <property type="match status" value="1"/>
</dbReference>
<feature type="coiled-coil region" evidence="1">
    <location>
        <begin position="401"/>
        <end position="428"/>
    </location>
</feature>
<feature type="compositionally biased region" description="Low complexity" evidence="2">
    <location>
        <begin position="1266"/>
        <end position="1283"/>
    </location>
</feature>
<feature type="coiled-coil region" evidence="1">
    <location>
        <begin position="190"/>
        <end position="249"/>
    </location>
</feature>
<name>A0A409VAD7_9AGAR</name>
<feature type="region of interest" description="Disordered" evidence="2">
    <location>
        <begin position="1266"/>
        <end position="1509"/>
    </location>
</feature>
<evidence type="ECO:0000256" key="2">
    <source>
        <dbReference type="SAM" id="MobiDB-lite"/>
    </source>
</evidence>
<dbReference type="InParanoid" id="A0A409VAD7"/>
<keyword evidence="4" id="KW-1185">Reference proteome</keyword>
<reference evidence="3 4" key="1">
    <citation type="journal article" date="2018" name="Evol. Lett.">
        <title>Horizontal gene cluster transfer increased hallucinogenic mushroom diversity.</title>
        <authorList>
            <person name="Reynolds H.T."/>
            <person name="Vijayakumar V."/>
            <person name="Gluck-Thaler E."/>
            <person name="Korotkin H.B."/>
            <person name="Matheny P.B."/>
            <person name="Slot J.C."/>
        </authorList>
    </citation>
    <scope>NUCLEOTIDE SEQUENCE [LARGE SCALE GENOMIC DNA]</scope>
    <source>
        <strain evidence="3 4">2629</strain>
    </source>
</reference>
<dbReference type="STRING" id="181874.A0A409VAD7"/>
<evidence type="ECO:0000313" key="3">
    <source>
        <dbReference type="EMBL" id="PPQ63832.1"/>
    </source>
</evidence>
<keyword evidence="1" id="KW-0175">Coiled coil</keyword>
<protein>
    <submittedName>
        <fullName evidence="3">Uncharacterized protein</fullName>
    </submittedName>
</protein>
<feature type="coiled-coil region" evidence="1">
    <location>
        <begin position="283"/>
        <end position="352"/>
    </location>
</feature>
<gene>
    <name evidence="3" type="ORF">CVT24_009782</name>
</gene>
<proteinExistence type="predicted"/>
<dbReference type="Proteomes" id="UP000284842">
    <property type="component" value="Unassembled WGS sequence"/>
</dbReference>
<dbReference type="EMBL" id="NHTK01006108">
    <property type="protein sequence ID" value="PPQ63832.1"/>
    <property type="molecule type" value="Genomic_DNA"/>
</dbReference>
<organism evidence="3 4">
    <name type="scientific">Panaeolus cyanescens</name>
    <dbReference type="NCBI Taxonomy" id="181874"/>
    <lineage>
        <taxon>Eukaryota</taxon>
        <taxon>Fungi</taxon>
        <taxon>Dikarya</taxon>
        <taxon>Basidiomycota</taxon>
        <taxon>Agaricomycotina</taxon>
        <taxon>Agaricomycetes</taxon>
        <taxon>Agaricomycetidae</taxon>
        <taxon>Agaricales</taxon>
        <taxon>Agaricineae</taxon>
        <taxon>Galeropsidaceae</taxon>
        <taxon>Panaeolus</taxon>
    </lineage>
</organism>
<dbReference type="OrthoDB" id="10255344at2759"/>
<dbReference type="SUPFAM" id="SSF57997">
    <property type="entry name" value="Tropomyosin"/>
    <property type="match status" value="1"/>
</dbReference>
<accession>A0A409VAD7</accession>
<feature type="compositionally biased region" description="Low complexity" evidence="2">
    <location>
        <begin position="1296"/>
        <end position="1306"/>
    </location>
</feature>
<feature type="compositionally biased region" description="Polar residues" evidence="2">
    <location>
        <begin position="1418"/>
        <end position="1437"/>
    </location>
</feature>
<feature type="region of interest" description="Disordered" evidence="2">
    <location>
        <begin position="78"/>
        <end position="104"/>
    </location>
</feature>
<sequence length="1509" mass="170826">MSTWNLGAGDVSEETRTLRDKLASKEGHIAAQKDQIARQGNEIEELREKLNQVIHKLSSETERTVQLEKDLQQRTEELKNEKLSSANAKVALEHTQGRVKDSGLEMRELQATLERMSHASEEQKQRFSKLEKEKGMLELRVREMEVELRQASSVPTTTPARHTHRPRSSSLSNFRITTLEQDLTECKSLLAKKDVELQSATQRAARAQADLIKADNEKVASERKWANQLKELKAELEEKEEELGFLRTQQGDGSREEELLLRIEEDDAKIAVLEAMVREGGDSRKLKDRLELVEAQLREKEREFAEFEARQIELIKEKEEALDSLEVERCHSDELLRRLREKEARDQALNAKAVKTLETCENPLMQDDSCLIEMETLEPDASQPSSSPPPAIPDADTLTYIERLLGAVERLRSERDGLRRDLEFLESESRFTIEALEAKLSASLCASFTATDSSLGTIGKLKTEMDELNVRLLGAYSEKQETLSRLDAQTKRSALIIQGLAVVVNHAASRSSVFPGSLHPSSSSLPLQTQKVLEDVDRKEMEQGLETLSLERDGLLTQLRAKEAQWEDHIEELRSAERDARDQLDDALRQVSELTMHLEDAETDRDSLTVELANLNTEMEGLRHQLNDAESRYANLQFHQLNAMSSNEVVQTLRQRIEELDQRIMRRNEQIGVHQHDVRRLETNLKLSEERLAELTSELETMGAEKDAMIEDCAEAREARDEAIHRIETLEEELEVAETSQQEQAKLVTTLIAVIADTCCRARQSIQSLKAQVEHYREIGDNDRQRLVNDTEELGEGLRKVSVLLASCQRDLRDKSSSLQDLQAKLDEQQSQSNQEHNDEYEATLQEIRAENELLRQRLKDQESRLSSGNDEDALVQLRAQHADAIGTIQAQLAQAQSSLEELQGLHTSSVEDHNKAVEEYQMRIRTLEETLSKSDEDIRELQRLRDSQKSEEDDRQHQITELEAELKRVVDAHHELEGLYNTLEMENARLSEDFDRLQEEHAADMAQAQNGGEDLRKDLERKVSSLQGRFEEESRMLELAKETAARLQSRLQEESDGRLQDREAHDIALQELEDRDAQMTEELSRLQDDMGVLRGELEGVRRALEASEDEKVTLQEQITSLEAEVQRSKSLDRYLETQIKDSEKVVAGLKQELENIRSALATSEKACKAAEMNFSLQSAQHKRETAEMQRELLALKSRPNFEQALRDLEERNNEMEELLRNKCAEIEENDDRVLEMMKEKKKLTTKVESLSRKVQNLQAKLAAAKAVAPVHAPPESSSSPAPQTTQGETISATISRPRSVTHSSVPPVPPIPAFAHNTPPSAVSRQPSSRAVSGPSSLPRPKTPEATRSTITPVFKARTPERHISPKPDPMPSATVIGKKRAAPDDFEAYENIPTQAFTPDGEDMDKRTPRVRRMLSSLQSGFTPVRNQMRPTANMPSPKRSPKRSQPPRPSPFMSDLTNSPFHVAPVNPGPNSAKPSKRSWLGKIRGSAQAVDRGGTSRAMFDKSEP</sequence>
<evidence type="ECO:0000256" key="1">
    <source>
        <dbReference type="SAM" id="Coils"/>
    </source>
</evidence>
<feature type="coiled-coil region" evidence="1">
    <location>
        <begin position="106"/>
        <end position="147"/>
    </location>
</feature>
<comment type="caution">
    <text evidence="3">The sequence shown here is derived from an EMBL/GenBank/DDBJ whole genome shotgun (WGS) entry which is preliminary data.</text>
</comment>
<feature type="coiled-coil region" evidence="1">
    <location>
        <begin position="29"/>
        <end position="63"/>
    </location>
</feature>